<proteinExistence type="predicted"/>
<evidence type="ECO:0000313" key="2">
    <source>
        <dbReference type="Proteomes" id="UP001501600"/>
    </source>
</evidence>
<comment type="caution">
    <text evidence="1">The sequence shown here is derived from an EMBL/GenBank/DDBJ whole genome shotgun (WGS) entry which is preliminary data.</text>
</comment>
<protein>
    <recommendedName>
        <fullName evidence="3">DUF481 domain-containing protein</fullName>
    </recommendedName>
</protein>
<dbReference type="Proteomes" id="UP001501600">
    <property type="component" value="Unassembled WGS sequence"/>
</dbReference>
<sequence>MAVLISLPITSPIQAGSWEIELGTFFSQTDTNIRVYDPFAEKDRILNFESELMLPHDRSLPYFDVEYRFNDRHHLYFDWRRLHRDGTQEDVTDPFQFTINGYTYHVEAGSYLETVLEVDIMRFGYGFRFFQGEDLALDLLAGVHVTHLGLGFIGDLRLEIEPEPTGGGDSEIHGEVFSAVTAPLPNLGLRMEFTVGERIVFISHGHAFYLEVDEITGWMYELEVAARYRISEAWSVTGSLSYYELGVDYRTKLTTIDVTYEFYGPMLKVAYRF</sequence>
<keyword evidence="2" id="KW-1185">Reference proteome</keyword>
<dbReference type="EMBL" id="BAABLF010000029">
    <property type="protein sequence ID" value="GAA5194574.1"/>
    <property type="molecule type" value="Genomic_DNA"/>
</dbReference>
<evidence type="ECO:0008006" key="3">
    <source>
        <dbReference type="Google" id="ProtNLM"/>
    </source>
</evidence>
<accession>A0ABP9SDI2</accession>
<organism evidence="1 2">
    <name type="scientific">Ferrimonas gelatinilytica</name>
    <dbReference type="NCBI Taxonomy" id="1255257"/>
    <lineage>
        <taxon>Bacteria</taxon>
        <taxon>Pseudomonadati</taxon>
        <taxon>Pseudomonadota</taxon>
        <taxon>Gammaproteobacteria</taxon>
        <taxon>Alteromonadales</taxon>
        <taxon>Ferrimonadaceae</taxon>
        <taxon>Ferrimonas</taxon>
    </lineage>
</organism>
<evidence type="ECO:0000313" key="1">
    <source>
        <dbReference type="EMBL" id="GAA5194574.1"/>
    </source>
</evidence>
<name>A0ABP9SDI2_9GAMM</name>
<gene>
    <name evidence="1" type="ORF">GCM10025772_27800</name>
</gene>
<reference evidence="2" key="1">
    <citation type="journal article" date="2019" name="Int. J. Syst. Evol. Microbiol.">
        <title>The Global Catalogue of Microorganisms (GCM) 10K type strain sequencing project: providing services to taxonomists for standard genome sequencing and annotation.</title>
        <authorList>
            <consortium name="The Broad Institute Genomics Platform"/>
            <consortium name="The Broad Institute Genome Sequencing Center for Infectious Disease"/>
            <person name="Wu L."/>
            <person name="Ma J."/>
        </authorList>
    </citation>
    <scope>NUCLEOTIDE SEQUENCE [LARGE SCALE GENOMIC DNA]</scope>
    <source>
        <strain evidence="2">JCM 18720</strain>
    </source>
</reference>